<comment type="caution">
    <text evidence="2">The sequence shown here is derived from an EMBL/GenBank/DDBJ whole genome shotgun (WGS) entry which is preliminary data.</text>
</comment>
<protein>
    <recommendedName>
        <fullName evidence="1">EF-hand domain-containing protein</fullName>
    </recommendedName>
</protein>
<dbReference type="SUPFAM" id="SSF47473">
    <property type="entry name" value="EF-hand"/>
    <property type="match status" value="1"/>
</dbReference>
<evidence type="ECO:0000313" key="2">
    <source>
        <dbReference type="EMBL" id="GLI43074.1"/>
    </source>
</evidence>
<evidence type="ECO:0000313" key="3">
    <source>
        <dbReference type="Proteomes" id="UP001144313"/>
    </source>
</evidence>
<proteinExistence type="predicted"/>
<keyword evidence="3" id="KW-1185">Reference proteome</keyword>
<dbReference type="Pfam" id="PF13499">
    <property type="entry name" value="EF-hand_7"/>
    <property type="match status" value="1"/>
</dbReference>
<dbReference type="RefSeq" id="WP_270113405.1">
    <property type="nucleotide sequence ID" value="NZ_BAAAOL010000017.1"/>
</dbReference>
<dbReference type="InterPro" id="IPR002048">
    <property type="entry name" value="EF_hand_dom"/>
</dbReference>
<sequence length="184" mass="20086">MTDILTAKIAHGFDYLDATGDGHLTEQDHVELGQRAATGLGHAPGSPEEERIIAAFTAIWDNIHRPHLPEGRDQIDKETFIAATRSLEPEAADATVGAMARTFLAIADSDGNGVLSAEEFAVFQRALFPEIAQDDIDKAFAFLDRDGNGHLTATEFTTAVLEYWNSTDPDAPGNWYLGQPVYER</sequence>
<dbReference type="EMBL" id="BSDT01000001">
    <property type="protein sequence ID" value="GLI43074.1"/>
    <property type="molecule type" value="Genomic_DNA"/>
</dbReference>
<reference evidence="2" key="1">
    <citation type="submission" date="2022-12" db="EMBL/GenBank/DDBJ databases">
        <title>Reference genome sequencing for broad-spectrum identification of bacterial and archaeal isolates by mass spectrometry.</title>
        <authorList>
            <person name="Sekiguchi Y."/>
            <person name="Tourlousse D.M."/>
        </authorList>
    </citation>
    <scope>NUCLEOTIDE SEQUENCE</scope>
    <source>
        <strain evidence="2">LLR39Z86</strain>
    </source>
</reference>
<dbReference type="CDD" id="cd00051">
    <property type="entry name" value="EFh"/>
    <property type="match status" value="1"/>
</dbReference>
<gene>
    <name evidence="2" type="ORF">GALLR39Z86_29240</name>
</gene>
<dbReference type="Gene3D" id="1.10.238.10">
    <property type="entry name" value="EF-hand"/>
    <property type="match status" value="1"/>
</dbReference>
<dbReference type="AlphaFoldDB" id="A0A9W6GA75"/>
<feature type="domain" description="EF-hand" evidence="1">
    <location>
        <begin position="131"/>
        <end position="166"/>
    </location>
</feature>
<name>A0A9W6GA75_9ACTN</name>
<dbReference type="GO" id="GO:0005509">
    <property type="term" value="F:calcium ion binding"/>
    <property type="evidence" value="ECO:0007669"/>
    <property type="project" value="InterPro"/>
</dbReference>
<dbReference type="PROSITE" id="PS50222">
    <property type="entry name" value="EF_HAND_2"/>
    <property type="match status" value="2"/>
</dbReference>
<dbReference type="SMART" id="SM00054">
    <property type="entry name" value="EFh"/>
    <property type="match status" value="2"/>
</dbReference>
<dbReference type="Proteomes" id="UP001144313">
    <property type="component" value="Unassembled WGS sequence"/>
</dbReference>
<feature type="domain" description="EF-hand" evidence="1">
    <location>
        <begin position="95"/>
        <end position="130"/>
    </location>
</feature>
<organism evidence="2 3">
    <name type="scientific">Glycomyces algeriensis</name>
    <dbReference type="NCBI Taxonomy" id="256037"/>
    <lineage>
        <taxon>Bacteria</taxon>
        <taxon>Bacillati</taxon>
        <taxon>Actinomycetota</taxon>
        <taxon>Actinomycetes</taxon>
        <taxon>Glycomycetales</taxon>
        <taxon>Glycomycetaceae</taxon>
        <taxon>Glycomyces</taxon>
    </lineage>
</organism>
<dbReference type="InterPro" id="IPR018247">
    <property type="entry name" value="EF_Hand_1_Ca_BS"/>
</dbReference>
<dbReference type="InterPro" id="IPR011992">
    <property type="entry name" value="EF-hand-dom_pair"/>
</dbReference>
<dbReference type="PROSITE" id="PS00018">
    <property type="entry name" value="EF_HAND_1"/>
    <property type="match status" value="2"/>
</dbReference>
<accession>A0A9W6GA75</accession>
<evidence type="ECO:0000259" key="1">
    <source>
        <dbReference type="PROSITE" id="PS50222"/>
    </source>
</evidence>